<dbReference type="OrthoDB" id="798769at2"/>
<organism evidence="2 3">
    <name type="scientific">Salegentibacter salinarum</name>
    <dbReference type="NCBI Taxonomy" id="447422"/>
    <lineage>
        <taxon>Bacteria</taxon>
        <taxon>Pseudomonadati</taxon>
        <taxon>Bacteroidota</taxon>
        <taxon>Flavobacteriia</taxon>
        <taxon>Flavobacteriales</taxon>
        <taxon>Flavobacteriaceae</taxon>
        <taxon>Salegentibacter</taxon>
    </lineage>
</organism>
<evidence type="ECO:0000256" key="1">
    <source>
        <dbReference type="SAM" id="Phobius"/>
    </source>
</evidence>
<name>A0A2N0TVG4_9FLAO</name>
<evidence type="ECO:0000313" key="2">
    <source>
        <dbReference type="EMBL" id="PKD18737.1"/>
    </source>
</evidence>
<feature type="transmembrane region" description="Helical" evidence="1">
    <location>
        <begin position="6"/>
        <end position="22"/>
    </location>
</feature>
<protein>
    <recommendedName>
        <fullName evidence="4">Prepilin type IV endopeptidase peptidase domain-containing protein</fullName>
    </recommendedName>
</protein>
<accession>A0A2N0TVG4</accession>
<keyword evidence="1" id="KW-0472">Membrane</keyword>
<dbReference type="Proteomes" id="UP000232673">
    <property type="component" value="Unassembled WGS sequence"/>
</dbReference>
<evidence type="ECO:0000313" key="3">
    <source>
        <dbReference type="Proteomes" id="UP000232673"/>
    </source>
</evidence>
<feature type="transmembrane region" description="Helical" evidence="1">
    <location>
        <begin position="86"/>
        <end position="116"/>
    </location>
</feature>
<feature type="transmembrane region" description="Helical" evidence="1">
    <location>
        <begin position="50"/>
        <end position="74"/>
    </location>
</feature>
<feature type="transmembrane region" description="Helical" evidence="1">
    <location>
        <begin position="27"/>
        <end position="44"/>
    </location>
</feature>
<reference evidence="2 3" key="1">
    <citation type="submission" date="2015-10" db="EMBL/GenBank/DDBJ databases">
        <title>Draft genome sequence of Salegentibacter salinarum KCTC 12975.</title>
        <authorList>
            <person name="Lin W."/>
            <person name="Zheng Q."/>
        </authorList>
    </citation>
    <scope>NUCLEOTIDE SEQUENCE [LARGE SCALE GENOMIC DNA]</scope>
    <source>
        <strain evidence="2 3">KCTC 12975</strain>
    </source>
</reference>
<keyword evidence="1" id="KW-0812">Transmembrane</keyword>
<keyword evidence="3" id="KW-1185">Reference proteome</keyword>
<gene>
    <name evidence="2" type="ORF">APR41_17660</name>
</gene>
<sequence>MIIFFLKFLLIASLIIITYQDYKDRMVWWFLFPVFAITAGYLHFIHAVEIVFILNLAINFLIVMICMSVGFLYARLKLKVSFLREAFGLGDLLFFIGLAGAFPTVSFIIVFAALLLSSLLTHFIIAKSSELDSVPLAGYASFFLTLTYITNWTGEFLNIYKI</sequence>
<comment type="caution">
    <text evidence="2">The sequence shown here is derived from an EMBL/GenBank/DDBJ whole genome shotgun (WGS) entry which is preliminary data.</text>
</comment>
<dbReference type="RefSeq" id="WP_079714596.1">
    <property type="nucleotide sequence ID" value="NZ_FUZC01000024.1"/>
</dbReference>
<proteinExistence type="predicted"/>
<dbReference type="STRING" id="447422.SAMN05660903_03643"/>
<evidence type="ECO:0008006" key="4">
    <source>
        <dbReference type="Google" id="ProtNLM"/>
    </source>
</evidence>
<keyword evidence="1" id="KW-1133">Transmembrane helix</keyword>
<dbReference type="AlphaFoldDB" id="A0A2N0TVG4"/>
<dbReference type="EMBL" id="LKTS01000021">
    <property type="protein sequence ID" value="PKD18737.1"/>
    <property type="molecule type" value="Genomic_DNA"/>
</dbReference>